<organism evidence="1 2">
    <name type="scientific">Aplosporella prunicola CBS 121167</name>
    <dbReference type="NCBI Taxonomy" id="1176127"/>
    <lineage>
        <taxon>Eukaryota</taxon>
        <taxon>Fungi</taxon>
        <taxon>Dikarya</taxon>
        <taxon>Ascomycota</taxon>
        <taxon>Pezizomycotina</taxon>
        <taxon>Dothideomycetes</taxon>
        <taxon>Dothideomycetes incertae sedis</taxon>
        <taxon>Botryosphaeriales</taxon>
        <taxon>Aplosporellaceae</taxon>
        <taxon>Aplosporella</taxon>
    </lineage>
</organism>
<evidence type="ECO:0000313" key="2">
    <source>
        <dbReference type="Proteomes" id="UP000799438"/>
    </source>
</evidence>
<dbReference type="GeneID" id="54295067"/>
<sequence>MTETLLSVLCRDPWCYDRIDGHEIRFRNDGTGYLVLRYELSVPIAAEIEWKSPAPLKEIKVDMHAKGQEVLAQFDIELTLTKRVMAEPGIYPNPAYKRNEHFLTEGAFVPKKYTVSIQKGKFFAPLPEKNAGSYWMPGGPFGIPDKSWQCDRFALRLTFDKSPYPPYDDWKDCPLRNGDPKPWTYTAFSSWKLLGEAARPTVWNTECVVQ</sequence>
<dbReference type="OrthoDB" id="3917213at2759"/>
<dbReference type="AlphaFoldDB" id="A0A6A6AX97"/>
<dbReference type="Proteomes" id="UP000799438">
    <property type="component" value="Unassembled WGS sequence"/>
</dbReference>
<proteinExistence type="predicted"/>
<evidence type="ECO:0000313" key="1">
    <source>
        <dbReference type="EMBL" id="KAF2136592.1"/>
    </source>
</evidence>
<protein>
    <submittedName>
        <fullName evidence="1">Uncharacterized protein</fullName>
    </submittedName>
</protein>
<gene>
    <name evidence="1" type="ORF">K452DRAFT_237228</name>
</gene>
<keyword evidence="2" id="KW-1185">Reference proteome</keyword>
<dbReference type="RefSeq" id="XP_033392310.1">
    <property type="nucleotide sequence ID" value="XM_033537571.1"/>
</dbReference>
<accession>A0A6A6AX97</accession>
<name>A0A6A6AX97_9PEZI</name>
<dbReference type="EMBL" id="ML995516">
    <property type="protein sequence ID" value="KAF2136592.1"/>
    <property type="molecule type" value="Genomic_DNA"/>
</dbReference>
<reference evidence="1" key="1">
    <citation type="journal article" date="2020" name="Stud. Mycol.">
        <title>101 Dothideomycetes genomes: a test case for predicting lifestyles and emergence of pathogens.</title>
        <authorList>
            <person name="Haridas S."/>
            <person name="Albert R."/>
            <person name="Binder M."/>
            <person name="Bloem J."/>
            <person name="Labutti K."/>
            <person name="Salamov A."/>
            <person name="Andreopoulos B."/>
            <person name="Baker S."/>
            <person name="Barry K."/>
            <person name="Bills G."/>
            <person name="Bluhm B."/>
            <person name="Cannon C."/>
            <person name="Castanera R."/>
            <person name="Culley D."/>
            <person name="Daum C."/>
            <person name="Ezra D."/>
            <person name="Gonzalez J."/>
            <person name="Henrissat B."/>
            <person name="Kuo A."/>
            <person name="Liang C."/>
            <person name="Lipzen A."/>
            <person name="Lutzoni F."/>
            <person name="Magnuson J."/>
            <person name="Mondo S."/>
            <person name="Nolan M."/>
            <person name="Ohm R."/>
            <person name="Pangilinan J."/>
            <person name="Park H.-J."/>
            <person name="Ramirez L."/>
            <person name="Alfaro M."/>
            <person name="Sun H."/>
            <person name="Tritt A."/>
            <person name="Yoshinaga Y."/>
            <person name="Zwiers L.-H."/>
            <person name="Turgeon B."/>
            <person name="Goodwin S."/>
            <person name="Spatafora J."/>
            <person name="Crous P."/>
            <person name="Grigoriev I."/>
        </authorList>
    </citation>
    <scope>NUCLEOTIDE SEQUENCE</scope>
    <source>
        <strain evidence="1">CBS 121167</strain>
    </source>
</reference>